<dbReference type="Proteomes" id="UP000346198">
    <property type="component" value="Unassembled WGS sequence"/>
</dbReference>
<evidence type="ECO:0000259" key="1">
    <source>
        <dbReference type="Pfam" id="PF13439"/>
    </source>
</evidence>
<name>A0A6C2UEH4_9BACT</name>
<dbReference type="Pfam" id="PF13692">
    <property type="entry name" value="Glyco_trans_1_4"/>
    <property type="match status" value="1"/>
</dbReference>
<protein>
    <recommendedName>
        <fullName evidence="1">Glycosyltransferase subfamily 4-like N-terminal domain-containing protein</fullName>
    </recommendedName>
</protein>
<dbReference type="GO" id="GO:0016757">
    <property type="term" value="F:glycosyltransferase activity"/>
    <property type="evidence" value="ECO:0007669"/>
    <property type="project" value="UniProtKB-ARBA"/>
</dbReference>
<dbReference type="InterPro" id="IPR028098">
    <property type="entry name" value="Glyco_trans_4-like_N"/>
</dbReference>
<accession>A0A6C2UEH4</accession>
<organism evidence="2 3">
    <name type="scientific">Pontiella sulfatireligans</name>
    <dbReference type="NCBI Taxonomy" id="2750658"/>
    <lineage>
        <taxon>Bacteria</taxon>
        <taxon>Pseudomonadati</taxon>
        <taxon>Kiritimatiellota</taxon>
        <taxon>Kiritimatiellia</taxon>
        <taxon>Kiritimatiellales</taxon>
        <taxon>Pontiellaceae</taxon>
        <taxon>Pontiella</taxon>
    </lineage>
</organism>
<keyword evidence="3" id="KW-1185">Reference proteome</keyword>
<evidence type="ECO:0000313" key="3">
    <source>
        <dbReference type="Proteomes" id="UP000346198"/>
    </source>
</evidence>
<dbReference type="AlphaFoldDB" id="A0A6C2UEH4"/>
<proteinExistence type="predicted"/>
<dbReference type="RefSeq" id="WP_136059776.1">
    <property type="nucleotide sequence ID" value="NZ_CAAHFH010000001.1"/>
</dbReference>
<dbReference type="Pfam" id="PF13439">
    <property type="entry name" value="Glyco_transf_4"/>
    <property type="match status" value="1"/>
</dbReference>
<dbReference type="EMBL" id="CAAHFH010000001">
    <property type="protein sequence ID" value="VGO18273.1"/>
    <property type="molecule type" value="Genomic_DNA"/>
</dbReference>
<dbReference type="SUPFAM" id="SSF53756">
    <property type="entry name" value="UDP-Glycosyltransferase/glycogen phosphorylase"/>
    <property type="match status" value="1"/>
</dbReference>
<gene>
    <name evidence="2" type="ORF">SCARR_00325</name>
</gene>
<reference evidence="2 3" key="1">
    <citation type="submission" date="2019-04" db="EMBL/GenBank/DDBJ databases">
        <authorList>
            <person name="Van Vliet M D."/>
        </authorList>
    </citation>
    <scope>NUCLEOTIDE SEQUENCE [LARGE SCALE GENOMIC DNA]</scope>
    <source>
        <strain evidence="2 3">F21</strain>
    </source>
</reference>
<sequence>MKFIITSLTSWDEIPRARHQVTEALVQAGHEVVFVEKNRVGRLRIETRKEKPGLTLVSPFFPLDYRFRFRIPVINEFYQTWLFRLMRKRFGDQLVLNFDFTAHLLERYFKSMVYYCNDEYIGNSKYPVWLINQYHGMVERWVAKQAKLCVATSNHLVEKLQQFNPSVHLIPLGGPDPDRINATRDFGKKAFIKIGLMGTIKADYVAPKVINRLLDEDDFNLTFIGRMESDFLSLIQKKDNLEAKGILIGEALYAEMATFDVAIAPYEVECINAGGTPNKLFQYLACSCPIVISNIPNVQNRKFPPGTVYIAADEEEFVGMIRKAYDEDCLEYAQARLQYAADNTWEKRIRQFLSLLEKQHLLSVADEPTPQRTLAKN</sequence>
<feature type="domain" description="Glycosyltransferase subfamily 4-like N-terminal" evidence="1">
    <location>
        <begin position="20"/>
        <end position="173"/>
    </location>
</feature>
<evidence type="ECO:0000313" key="2">
    <source>
        <dbReference type="EMBL" id="VGO18273.1"/>
    </source>
</evidence>
<dbReference type="Gene3D" id="3.40.50.2000">
    <property type="entry name" value="Glycogen Phosphorylase B"/>
    <property type="match status" value="2"/>
</dbReference>